<dbReference type="EMBL" id="LR796439">
    <property type="protein sequence ID" value="CAB4144732.1"/>
    <property type="molecule type" value="Genomic_DNA"/>
</dbReference>
<dbReference type="EMBL" id="LR797505">
    <property type="protein sequence ID" value="CAB4221822.1"/>
    <property type="molecule type" value="Genomic_DNA"/>
</dbReference>
<proteinExistence type="predicted"/>
<protein>
    <submittedName>
        <fullName evidence="4">Uncharacterized protein</fullName>
    </submittedName>
</protein>
<name>A0A6J5T217_9CAUD</name>
<dbReference type="EMBL" id="LR797152">
    <property type="protein sequence ID" value="CAB4190466.1"/>
    <property type="molecule type" value="Genomic_DNA"/>
</dbReference>
<reference evidence="4" key="1">
    <citation type="submission" date="2020-05" db="EMBL/GenBank/DDBJ databases">
        <authorList>
            <person name="Chiriac C."/>
            <person name="Salcher M."/>
            <person name="Ghai R."/>
            <person name="Kavagutti S V."/>
        </authorList>
    </citation>
    <scope>NUCLEOTIDE SEQUENCE</scope>
</reference>
<sequence length="126" mass="13710">MGAYIPDGQTAKGYVPEERNGASVLWEPCRFAYRPATAPEVEALGMSASAIQVEQRRVKFLADHVVSWDLRYNGDVLPVSSDVLSRLQHGFRTTLLNIITGQWHSDPDPDDVAAAKTVDLVGSAGN</sequence>
<evidence type="ECO:0000313" key="2">
    <source>
        <dbReference type="EMBL" id="CAB4180195.1"/>
    </source>
</evidence>
<gene>
    <name evidence="2" type="ORF">UFOVP1045_9</name>
    <name evidence="3" type="ORF">UFOVP1194_63</name>
    <name evidence="4" type="ORF">UFOVP1641_59</name>
    <name evidence="1" type="ORF">UFOVP466_62</name>
</gene>
<accession>A0A6J5T217</accession>
<organism evidence="4">
    <name type="scientific">uncultured Caudovirales phage</name>
    <dbReference type="NCBI Taxonomy" id="2100421"/>
    <lineage>
        <taxon>Viruses</taxon>
        <taxon>Duplodnaviria</taxon>
        <taxon>Heunggongvirae</taxon>
        <taxon>Uroviricota</taxon>
        <taxon>Caudoviricetes</taxon>
        <taxon>Peduoviridae</taxon>
        <taxon>Maltschvirus</taxon>
        <taxon>Maltschvirus maltsch</taxon>
    </lineage>
</organism>
<evidence type="ECO:0000313" key="3">
    <source>
        <dbReference type="EMBL" id="CAB4190466.1"/>
    </source>
</evidence>
<evidence type="ECO:0000313" key="1">
    <source>
        <dbReference type="EMBL" id="CAB4144732.1"/>
    </source>
</evidence>
<dbReference type="EMBL" id="LR796996">
    <property type="protein sequence ID" value="CAB4180195.1"/>
    <property type="molecule type" value="Genomic_DNA"/>
</dbReference>
<evidence type="ECO:0000313" key="4">
    <source>
        <dbReference type="EMBL" id="CAB4221822.1"/>
    </source>
</evidence>